<dbReference type="PANTHER" id="PTHR48019">
    <property type="entry name" value="SERUM RESPONSE FACTOR HOMOLOG"/>
    <property type="match status" value="1"/>
</dbReference>
<keyword evidence="3" id="KW-0238">DNA-binding</keyword>
<protein>
    <recommendedName>
        <fullName evidence="6">MADS-box domain-containing protein</fullName>
    </recommendedName>
</protein>
<gene>
    <name evidence="7" type="ORF">HAX54_025537</name>
</gene>
<evidence type="ECO:0000256" key="2">
    <source>
        <dbReference type="ARBA" id="ARBA00023015"/>
    </source>
</evidence>
<dbReference type="PROSITE" id="PS50066">
    <property type="entry name" value="MADS_BOX_2"/>
    <property type="match status" value="1"/>
</dbReference>
<dbReference type="InterPro" id="IPR036879">
    <property type="entry name" value="TF_MADSbox_sf"/>
</dbReference>
<evidence type="ECO:0000256" key="5">
    <source>
        <dbReference type="ARBA" id="ARBA00023242"/>
    </source>
</evidence>
<dbReference type="PRINTS" id="PR00404">
    <property type="entry name" value="MADSDOMAIN"/>
</dbReference>
<dbReference type="InterPro" id="IPR050142">
    <property type="entry name" value="MADS-box/MEF2_TF"/>
</dbReference>
<dbReference type="Gene3D" id="3.40.1810.10">
    <property type="entry name" value="Transcription factor, MADS-box"/>
    <property type="match status" value="1"/>
</dbReference>
<dbReference type="Proteomes" id="UP000823775">
    <property type="component" value="Unassembled WGS sequence"/>
</dbReference>
<keyword evidence="5" id="KW-0539">Nucleus</keyword>
<comment type="caution">
    <text evidence="7">The sequence shown here is derived from an EMBL/GenBank/DDBJ whole genome shotgun (WGS) entry which is preliminary data.</text>
</comment>
<dbReference type="SUPFAM" id="SSF55455">
    <property type="entry name" value="SRF-like"/>
    <property type="match status" value="1"/>
</dbReference>
<evidence type="ECO:0000313" key="8">
    <source>
        <dbReference type="Proteomes" id="UP000823775"/>
    </source>
</evidence>
<dbReference type="InterPro" id="IPR002100">
    <property type="entry name" value="TF_MADSbox"/>
</dbReference>
<evidence type="ECO:0000259" key="6">
    <source>
        <dbReference type="PROSITE" id="PS50066"/>
    </source>
</evidence>
<keyword evidence="2" id="KW-0805">Transcription regulation</keyword>
<evidence type="ECO:0000256" key="3">
    <source>
        <dbReference type="ARBA" id="ARBA00023125"/>
    </source>
</evidence>
<evidence type="ECO:0000313" key="7">
    <source>
        <dbReference type="EMBL" id="MCD7454644.1"/>
    </source>
</evidence>
<reference evidence="7 8" key="1">
    <citation type="journal article" date="2021" name="BMC Genomics">
        <title>Datura genome reveals duplications of psychoactive alkaloid biosynthetic genes and high mutation rate following tissue culture.</title>
        <authorList>
            <person name="Rajewski A."/>
            <person name="Carter-House D."/>
            <person name="Stajich J."/>
            <person name="Litt A."/>
        </authorList>
    </citation>
    <scope>NUCLEOTIDE SEQUENCE [LARGE SCALE GENOMIC DNA]</scope>
    <source>
        <strain evidence="7">AR-01</strain>
    </source>
</reference>
<accession>A0ABS8S7Q4</accession>
<sequence length="191" mass="21489">MGRNNLVMKKIEDSTSRQQTYSKHKDNIVKKANELAILCDTDVALLMFSPNDQVTSYSSKQSVEDIMLRVVNQSSELNRRYYEPQVENIRSVEEASACQQFLMSSMERIQLSKEKVLGGEGFLQRNENFEVASVNTEDTVAADCIEESPKSCFSGPVCRNQQGMNVVRKQIGSQWSISFRSPTAAAGIILY</sequence>
<keyword evidence="4" id="KW-0804">Transcription</keyword>
<comment type="subcellular location">
    <subcellularLocation>
        <location evidence="1">Nucleus</location>
    </subcellularLocation>
</comment>
<keyword evidence="8" id="KW-1185">Reference proteome</keyword>
<evidence type="ECO:0000256" key="1">
    <source>
        <dbReference type="ARBA" id="ARBA00004123"/>
    </source>
</evidence>
<evidence type="ECO:0000256" key="4">
    <source>
        <dbReference type="ARBA" id="ARBA00023163"/>
    </source>
</evidence>
<dbReference type="SMART" id="SM00432">
    <property type="entry name" value="MADS"/>
    <property type="match status" value="1"/>
</dbReference>
<name>A0ABS8S7Q4_DATST</name>
<dbReference type="Pfam" id="PF00319">
    <property type="entry name" value="SRF-TF"/>
    <property type="match status" value="1"/>
</dbReference>
<feature type="domain" description="MADS-box" evidence="6">
    <location>
        <begin position="1"/>
        <end position="61"/>
    </location>
</feature>
<proteinExistence type="predicted"/>
<dbReference type="EMBL" id="JACEIK010000310">
    <property type="protein sequence ID" value="MCD7454644.1"/>
    <property type="molecule type" value="Genomic_DNA"/>
</dbReference>
<organism evidence="7 8">
    <name type="scientific">Datura stramonium</name>
    <name type="common">Jimsonweed</name>
    <name type="synonym">Common thornapple</name>
    <dbReference type="NCBI Taxonomy" id="4076"/>
    <lineage>
        <taxon>Eukaryota</taxon>
        <taxon>Viridiplantae</taxon>
        <taxon>Streptophyta</taxon>
        <taxon>Embryophyta</taxon>
        <taxon>Tracheophyta</taxon>
        <taxon>Spermatophyta</taxon>
        <taxon>Magnoliopsida</taxon>
        <taxon>eudicotyledons</taxon>
        <taxon>Gunneridae</taxon>
        <taxon>Pentapetalae</taxon>
        <taxon>asterids</taxon>
        <taxon>lamiids</taxon>
        <taxon>Solanales</taxon>
        <taxon>Solanaceae</taxon>
        <taxon>Solanoideae</taxon>
        <taxon>Datureae</taxon>
        <taxon>Datura</taxon>
    </lineage>
</organism>